<dbReference type="KEGG" id="gso:PH603_12330"/>
<dbReference type="InterPro" id="IPR029058">
    <property type="entry name" value="AB_hydrolase_fold"/>
</dbReference>
<reference evidence="2" key="1">
    <citation type="submission" date="2023-01" db="EMBL/GenBank/DDBJ databases">
        <title>The genome sequence of Kordiimonadaceae bacterium 6D33.</title>
        <authorList>
            <person name="Liu Y."/>
        </authorList>
    </citation>
    <scope>NUCLEOTIDE SEQUENCE</scope>
    <source>
        <strain evidence="2">6D33</strain>
    </source>
</reference>
<organism evidence="2 3">
    <name type="scientific">Gimibacter soli</name>
    <dbReference type="NCBI Taxonomy" id="3024400"/>
    <lineage>
        <taxon>Bacteria</taxon>
        <taxon>Pseudomonadati</taxon>
        <taxon>Pseudomonadota</taxon>
        <taxon>Alphaproteobacteria</taxon>
        <taxon>Kordiimonadales</taxon>
        <taxon>Temperatibacteraceae</taxon>
        <taxon>Gimibacter</taxon>
    </lineage>
</organism>
<dbReference type="EMBL" id="CP116805">
    <property type="protein sequence ID" value="WCL53324.1"/>
    <property type="molecule type" value="Genomic_DNA"/>
</dbReference>
<proteinExistence type="predicted"/>
<name>A0AAF0BJP1_9PROT</name>
<dbReference type="GO" id="GO:0016787">
    <property type="term" value="F:hydrolase activity"/>
    <property type="evidence" value="ECO:0007669"/>
    <property type="project" value="UniProtKB-KW"/>
</dbReference>
<sequence>MPFISIEGAEIYYESHGEGPALVLAHGMGGNHAIWFQQIDTFARTNRVIVFDHRGFGLSKDLDGRGRSAFVDDLAALLDALGEDRVALLGQSMGAGTCIGFAARYPKRVAALAVSSSLHGLIEPDDVKAVMDKARDATVDMDLIDRVLGERTPRERPEMARLYRLINSFNPTTRHNVTGSFYPITPEALSEAGMPILFIAGHEDKLFPVEAIRLMQERIAGSFLVEVVGAGHSAFFERPGEYNDTLLSLLQMAGHVGKARPAHSNAAGYTPVRN</sequence>
<dbReference type="InterPro" id="IPR050471">
    <property type="entry name" value="AB_hydrolase"/>
</dbReference>
<dbReference type="AlphaFoldDB" id="A0AAF0BJP1"/>
<feature type="domain" description="AB hydrolase-1" evidence="1">
    <location>
        <begin position="20"/>
        <end position="239"/>
    </location>
</feature>
<dbReference type="Proteomes" id="UP001217500">
    <property type="component" value="Chromosome"/>
</dbReference>
<dbReference type="InterPro" id="IPR000073">
    <property type="entry name" value="AB_hydrolase_1"/>
</dbReference>
<dbReference type="PANTHER" id="PTHR43433">
    <property type="entry name" value="HYDROLASE, ALPHA/BETA FOLD FAMILY PROTEIN"/>
    <property type="match status" value="1"/>
</dbReference>
<dbReference type="Gene3D" id="3.40.50.1820">
    <property type="entry name" value="alpha/beta hydrolase"/>
    <property type="match status" value="1"/>
</dbReference>
<evidence type="ECO:0000313" key="2">
    <source>
        <dbReference type="EMBL" id="WCL53324.1"/>
    </source>
</evidence>
<protein>
    <submittedName>
        <fullName evidence="2">Alpha/beta hydrolase</fullName>
    </submittedName>
</protein>
<accession>A0AAF0BJP1</accession>
<dbReference type="PANTHER" id="PTHR43433:SF5">
    <property type="entry name" value="AB HYDROLASE-1 DOMAIN-CONTAINING PROTEIN"/>
    <property type="match status" value="1"/>
</dbReference>
<evidence type="ECO:0000313" key="3">
    <source>
        <dbReference type="Proteomes" id="UP001217500"/>
    </source>
</evidence>
<dbReference type="RefSeq" id="WP_289502836.1">
    <property type="nucleotide sequence ID" value="NZ_CP116805.1"/>
</dbReference>
<gene>
    <name evidence="2" type="ORF">PH603_12330</name>
</gene>
<dbReference type="SUPFAM" id="SSF53474">
    <property type="entry name" value="alpha/beta-Hydrolases"/>
    <property type="match status" value="1"/>
</dbReference>
<evidence type="ECO:0000259" key="1">
    <source>
        <dbReference type="Pfam" id="PF00561"/>
    </source>
</evidence>
<dbReference type="PRINTS" id="PR00111">
    <property type="entry name" value="ABHYDROLASE"/>
</dbReference>
<dbReference type="Pfam" id="PF00561">
    <property type="entry name" value="Abhydrolase_1"/>
    <property type="match status" value="1"/>
</dbReference>
<keyword evidence="3" id="KW-1185">Reference proteome</keyword>
<keyword evidence="2" id="KW-0378">Hydrolase</keyword>